<reference evidence="1 2" key="1">
    <citation type="submission" date="2024-06" db="EMBL/GenBank/DDBJ databases">
        <title>The draft genome of Grus japonensis, version 3.</title>
        <authorList>
            <person name="Nabeshima K."/>
            <person name="Suzuki S."/>
            <person name="Onuma M."/>
        </authorList>
    </citation>
    <scope>NUCLEOTIDE SEQUENCE [LARGE SCALE GENOMIC DNA]</scope>
    <source>
        <strain evidence="1 2">451A</strain>
    </source>
</reference>
<evidence type="ECO:0000313" key="1">
    <source>
        <dbReference type="EMBL" id="GAB0204726.1"/>
    </source>
</evidence>
<protein>
    <recommendedName>
        <fullName evidence="3">Reverse transcriptase</fullName>
    </recommendedName>
</protein>
<evidence type="ECO:0000313" key="2">
    <source>
        <dbReference type="Proteomes" id="UP001623348"/>
    </source>
</evidence>
<organism evidence="1 2">
    <name type="scientific">Grus japonensis</name>
    <name type="common">Japanese crane</name>
    <name type="synonym">Red-crowned crane</name>
    <dbReference type="NCBI Taxonomy" id="30415"/>
    <lineage>
        <taxon>Eukaryota</taxon>
        <taxon>Metazoa</taxon>
        <taxon>Chordata</taxon>
        <taxon>Craniata</taxon>
        <taxon>Vertebrata</taxon>
        <taxon>Euteleostomi</taxon>
        <taxon>Archelosauria</taxon>
        <taxon>Archosauria</taxon>
        <taxon>Dinosauria</taxon>
        <taxon>Saurischia</taxon>
        <taxon>Theropoda</taxon>
        <taxon>Coelurosauria</taxon>
        <taxon>Aves</taxon>
        <taxon>Neognathae</taxon>
        <taxon>Neoaves</taxon>
        <taxon>Gruiformes</taxon>
        <taxon>Gruidae</taxon>
        <taxon>Grus</taxon>
    </lineage>
</organism>
<evidence type="ECO:0008006" key="3">
    <source>
        <dbReference type="Google" id="ProtNLM"/>
    </source>
</evidence>
<sequence length="79" mass="9116">MEQILLETMLKHRELSGDSQHGFTKGKTCLTNFVAFHDGVTMSDKRRETDVIYLDSCKAFDTVPHDILVSKLERRGFDR</sequence>
<name>A0ABC9Y4Q9_GRUJA</name>
<gene>
    <name evidence="1" type="ORF">GRJ2_002938200</name>
</gene>
<comment type="caution">
    <text evidence="1">The sequence shown here is derived from an EMBL/GenBank/DDBJ whole genome shotgun (WGS) entry which is preliminary data.</text>
</comment>
<dbReference type="EMBL" id="BAAFJT010000040">
    <property type="protein sequence ID" value="GAB0204726.1"/>
    <property type="molecule type" value="Genomic_DNA"/>
</dbReference>
<dbReference type="AlphaFoldDB" id="A0ABC9Y4Q9"/>
<proteinExistence type="predicted"/>
<dbReference type="Proteomes" id="UP001623348">
    <property type="component" value="Unassembled WGS sequence"/>
</dbReference>
<keyword evidence="2" id="KW-1185">Reference proteome</keyword>
<dbReference type="PANTHER" id="PTHR33332">
    <property type="entry name" value="REVERSE TRANSCRIPTASE DOMAIN-CONTAINING PROTEIN"/>
    <property type="match status" value="1"/>
</dbReference>
<accession>A0ABC9Y4Q9</accession>